<keyword evidence="2" id="KW-1185">Reference proteome</keyword>
<protein>
    <submittedName>
        <fullName evidence="1">Uncharacterized protein</fullName>
    </submittedName>
</protein>
<dbReference type="Proteomes" id="UP001212997">
    <property type="component" value="Unassembled WGS sequence"/>
</dbReference>
<dbReference type="EMBL" id="JANAWD010000069">
    <property type="protein sequence ID" value="KAJ3488339.1"/>
    <property type="molecule type" value="Genomic_DNA"/>
</dbReference>
<evidence type="ECO:0000313" key="1">
    <source>
        <dbReference type="EMBL" id="KAJ3488339.1"/>
    </source>
</evidence>
<name>A0AAD5VDB8_9APHY</name>
<comment type="caution">
    <text evidence="1">The sequence shown here is derived from an EMBL/GenBank/DDBJ whole genome shotgun (WGS) entry which is preliminary data.</text>
</comment>
<dbReference type="Gene3D" id="3.80.10.10">
    <property type="entry name" value="Ribonuclease Inhibitor"/>
    <property type="match status" value="1"/>
</dbReference>
<gene>
    <name evidence="1" type="ORF">NLI96_g2912</name>
</gene>
<dbReference type="SUPFAM" id="SSF52047">
    <property type="entry name" value="RNI-like"/>
    <property type="match status" value="1"/>
</dbReference>
<organism evidence="1 2">
    <name type="scientific">Meripilus lineatus</name>
    <dbReference type="NCBI Taxonomy" id="2056292"/>
    <lineage>
        <taxon>Eukaryota</taxon>
        <taxon>Fungi</taxon>
        <taxon>Dikarya</taxon>
        <taxon>Basidiomycota</taxon>
        <taxon>Agaricomycotina</taxon>
        <taxon>Agaricomycetes</taxon>
        <taxon>Polyporales</taxon>
        <taxon>Meripilaceae</taxon>
        <taxon>Meripilus</taxon>
    </lineage>
</organism>
<sequence>MSDRAVAASIGQVPSGRLEHKHPPQLNLDVLLHIMGYLKNRLDILELMKTCRILYTHGFSFVLQTRVRIWDNEGLVSFRDFMISDPSHQKTGIRSHYRYLRSLEFVTDDDINVGDESSSAFIEILESAINLEDLKLDGDTIFKNSPEAFQALLGLPQLRSFDIQDGHQKTVDWVGATISPISKLNLVLWDCDEVDIFPQLANVSGTLRELTVTASQPPTIDVRFPHLQKLSFYTYESFPASVLVSVFPCLKRLEFAMHNKSHPEFSDMDDNEMRQQHEHNQAELVSRGLSLYPLEYLKAQPNDLYLSAFLPQADTYHVAMDYLDEQNENMLYRVLPFVQPSRLVIPVVTYDDETVTFPMLRRIFAATSALSSLKLLELFINISHFHKQAAEQLMFTFQVPGVNKITLKIAAASKVWTFHWDLEELRERLEQHAKSRENDGSIVTAESGNST</sequence>
<dbReference type="AlphaFoldDB" id="A0AAD5VDB8"/>
<evidence type="ECO:0000313" key="2">
    <source>
        <dbReference type="Proteomes" id="UP001212997"/>
    </source>
</evidence>
<accession>A0AAD5VDB8</accession>
<dbReference type="InterPro" id="IPR032675">
    <property type="entry name" value="LRR_dom_sf"/>
</dbReference>
<reference evidence="1" key="1">
    <citation type="submission" date="2022-07" db="EMBL/GenBank/DDBJ databases">
        <title>Genome Sequence of Physisporinus lineatus.</title>
        <authorList>
            <person name="Buettner E."/>
        </authorList>
    </citation>
    <scope>NUCLEOTIDE SEQUENCE</scope>
    <source>
        <strain evidence="1">VT162</strain>
    </source>
</reference>
<proteinExistence type="predicted"/>